<dbReference type="STRING" id="1743168.A8O14_01275"/>
<dbReference type="SUPFAM" id="SSF53335">
    <property type="entry name" value="S-adenosyl-L-methionine-dependent methyltransferases"/>
    <property type="match status" value="1"/>
</dbReference>
<protein>
    <submittedName>
        <fullName evidence="6">RNA methyltransferase</fullName>
    </submittedName>
</protein>
<feature type="compositionally biased region" description="Basic and acidic residues" evidence="4">
    <location>
        <begin position="397"/>
        <end position="408"/>
    </location>
</feature>
<evidence type="ECO:0000259" key="5">
    <source>
        <dbReference type="PROSITE" id="PS51165"/>
    </source>
</evidence>
<dbReference type="InterPro" id="IPR004114">
    <property type="entry name" value="THUMP_dom"/>
</dbReference>
<keyword evidence="2 6" id="KW-0808">Transferase</keyword>
<dbReference type="EMBL" id="CP015922">
    <property type="protein sequence ID" value="ANI98846.1"/>
    <property type="molecule type" value="Genomic_DNA"/>
</dbReference>
<keyword evidence="1 6" id="KW-0489">Methyltransferase</keyword>
<evidence type="ECO:0000256" key="2">
    <source>
        <dbReference type="ARBA" id="ARBA00022679"/>
    </source>
</evidence>
<dbReference type="Pfam" id="PF01170">
    <property type="entry name" value="UPF0020"/>
    <property type="match status" value="1"/>
</dbReference>
<name>A0A191UD84_9BURK</name>
<dbReference type="Gene3D" id="3.30.2130.30">
    <property type="match status" value="1"/>
</dbReference>
<reference evidence="7" key="1">
    <citation type="submission" date="2016-05" db="EMBL/GenBank/DDBJ databases">
        <title>Polynucleobacter sp. QLW-P1FAT50C-4 genome.</title>
        <authorList>
            <person name="Hahn M.W."/>
        </authorList>
    </citation>
    <scope>NUCLEOTIDE SEQUENCE [LARGE SCALE GENOMIC DNA]</scope>
    <source>
        <strain evidence="7">QLW-P1FAT50C-4</strain>
    </source>
</reference>
<dbReference type="Gene3D" id="3.40.50.150">
    <property type="entry name" value="Vaccinia Virus protein VP39"/>
    <property type="match status" value="1"/>
</dbReference>
<keyword evidence="3" id="KW-0694">RNA-binding</keyword>
<organism evidence="6 7">
    <name type="scientific">Polynucleobacter wuianus</name>
    <dbReference type="NCBI Taxonomy" id="1743168"/>
    <lineage>
        <taxon>Bacteria</taxon>
        <taxon>Pseudomonadati</taxon>
        <taxon>Pseudomonadota</taxon>
        <taxon>Betaproteobacteria</taxon>
        <taxon>Burkholderiales</taxon>
        <taxon>Burkholderiaceae</taxon>
        <taxon>Polynucleobacter</taxon>
    </lineage>
</organism>
<evidence type="ECO:0000256" key="1">
    <source>
        <dbReference type="ARBA" id="ARBA00022603"/>
    </source>
</evidence>
<dbReference type="CDD" id="cd11715">
    <property type="entry name" value="THUMP_AdoMetMT"/>
    <property type="match status" value="1"/>
</dbReference>
<dbReference type="AlphaFoldDB" id="A0A191UD84"/>
<dbReference type="RefSeq" id="WP_068947853.1">
    <property type="nucleotide sequence ID" value="NZ_CP015922.1"/>
</dbReference>
<evidence type="ECO:0000313" key="6">
    <source>
        <dbReference type="EMBL" id="ANI98846.1"/>
    </source>
</evidence>
<dbReference type="InterPro" id="IPR002052">
    <property type="entry name" value="DNA_methylase_N6_adenine_CS"/>
</dbReference>
<dbReference type="GO" id="GO:0070043">
    <property type="term" value="F:rRNA (guanine-N7-)-methyltransferase activity"/>
    <property type="evidence" value="ECO:0007669"/>
    <property type="project" value="TreeGrafter"/>
</dbReference>
<feature type="domain" description="THUMP" evidence="5">
    <location>
        <begin position="55"/>
        <end position="166"/>
    </location>
</feature>
<dbReference type="SMART" id="SM00981">
    <property type="entry name" value="THUMP"/>
    <property type="match status" value="1"/>
</dbReference>
<evidence type="ECO:0000313" key="7">
    <source>
        <dbReference type="Proteomes" id="UP000078463"/>
    </source>
</evidence>
<accession>A0A191UD84</accession>
<dbReference type="PROSITE" id="PS51165">
    <property type="entry name" value="THUMP"/>
    <property type="match status" value="1"/>
</dbReference>
<dbReference type="PROSITE" id="PS01261">
    <property type="entry name" value="UPF0020"/>
    <property type="match status" value="1"/>
</dbReference>
<feature type="compositionally biased region" description="Basic and acidic residues" evidence="4">
    <location>
        <begin position="363"/>
        <end position="378"/>
    </location>
</feature>
<sequence length="484" mass="53587">MRFFVVCPGGLEVPLAQELAEIAKRPDSKALGAWVIDPTPTSPTGGIGLAGPLSAAMALNLHSRIASRVLLQMAQAPYRQEDDLYKLASGLAWEDWFTSKQTLRVDVTAHRSPLKSLNFATLKIKDAIVDRLRDVTGDRPNIDTAFPDIRVQAHLTATQVTIYLDTSGEALFKRGWRDEKGDAPLKENLAAGILSITGWKPGQTLFDPMCGSGTFLIEAAQMALAIPPGGIRAGMYGDDAKPSRLAYRPLMTSAHGFGFQRLKPFNEAAEQKHWAGLKESSLNEILEKRKQNPHAESLGISGSDINEKLVAMFRGNWQRAQLPDQPIVRQIDAMASKPPTNNKGGVMLLNPPYGERLVIKGGRGQEKDGRDASYETAEPENRFELNLETGRQSAKRSSRESLKKLQAQEEQDPKFVEFLRQFGQHLKDAFSGWNVFVLTADMALPGQLRIKESKRTPLFNGPLECRLFKFEMHAKRPASTESED</sequence>
<proteinExistence type="predicted"/>
<dbReference type="KEGG" id="pwu:A8O14_01275"/>
<dbReference type="Pfam" id="PF02926">
    <property type="entry name" value="THUMP"/>
    <property type="match status" value="1"/>
</dbReference>
<dbReference type="InterPro" id="IPR054170">
    <property type="entry name" value="RlmL_1st"/>
</dbReference>
<dbReference type="OrthoDB" id="9809404at2"/>
<dbReference type="GO" id="GO:0008990">
    <property type="term" value="F:rRNA (guanine-N2-)-methyltransferase activity"/>
    <property type="evidence" value="ECO:0007669"/>
    <property type="project" value="TreeGrafter"/>
</dbReference>
<dbReference type="GO" id="GO:0003723">
    <property type="term" value="F:RNA binding"/>
    <property type="evidence" value="ECO:0007669"/>
    <property type="project" value="UniProtKB-UniRule"/>
</dbReference>
<dbReference type="PROSITE" id="PS00092">
    <property type="entry name" value="N6_MTASE"/>
    <property type="match status" value="1"/>
</dbReference>
<gene>
    <name evidence="6" type="ORF">A8O14_01275</name>
</gene>
<dbReference type="InterPro" id="IPR000241">
    <property type="entry name" value="RlmKL-like_Mtase"/>
</dbReference>
<keyword evidence="7" id="KW-1185">Reference proteome</keyword>
<evidence type="ECO:0000256" key="4">
    <source>
        <dbReference type="SAM" id="MobiDB-lite"/>
    </source>
</evidence>
<evidence type="ECO:0000256" key="3">
    <source>
        <dbReference type="PROSITE-ProRule" id="PRU00529"/>
    </source>
</evidence>
<dbReference type="PANTHER" id="PTHR47313:SF1">
    <property type="entry name" value="RIBOSOMAL RNA LARGE SUBUNIT METHYLTRANSFERASE K_L"/>
    <property type="match status" value="1"/>
</dbReference>
<dbReference type="Pfam" id="PF22020">
    <property type="entry name" value="RlmL_1st"/>
    <property type="match status" value="1"/>
</dbReference>
<dbReference type="InterPro" id="IPR053943">
    <property type="entry name" value="RlmKL-like_Mtase_CS"/>
</dbReference>
<feature type="region of interest" description="Disordered" evidence="4">
    <location>
        <begin position="359"/>
        <end position="378"/>
    </location>
</feature>
<dbReference type="InterPro" id="IPR029063">
    <property type="entry name" value="SAM-dependent_MTases_sf"/>
</dbReference>
<feature type="region of interest" description="Disordered" evidence="4">
    <location>
        <begin position="389"/>
        <end position="408"/>
    </location>
</feature>
<dbReference type="PANTHER" id="PTHR47313">
    <property type="entry name" value="RIBOSOMAL RNA LARGE SUBUNIT METHYLTRANSFERASE K/L"/>
    <property type="match status" value="1"/>
</dbReference>
<dbReference type="Proteomes" id="UP000078463">
    <property type="component" value="Chromosome"/>
</dbReference>